<dbReference type="EMBL" id="CAMAPF010000204">
    <property type="protein sequence ID" value="CAH9113331.1"/>
    <property type="molecule type" value="Genomic_DNA"/>
</dbReference>
<keyword evidence="4" id="KW-1185">Reference proteome</keyword>
<name>A0AAV0DZL5_9ASTE</name>
<evidence type="ECO:0000313" key="3">
    <source>
        <dbReference type="EMBL" id="CAH9113331.1"/>
    </source>
</evidence>
<keyword evidence="1" id="KW-0479">Metal-binding</keyword>
<dbReference type="Gene3D" id="3.30.40.10">
    <property type="entry name" value="Zinc/RING finger domain, C3HC4 (zinc finger)"/>
    <property type="match status" value="1"/>
</dbReference>
<dbReference type="SMART" id="SM00184">
    <property type="entry name" value="RING"/>
    <property type="match status" value="1"/>
</dbReference>
<keyword evidence="1" id="KW-0863">Zinc-finger</keyword>
<dbReference type="PROSITE" id="PS50089">
    <property type="entry name" value="ZF_RING_2"/>
    <property type="match status" value="1"/>
</dbReference>
<accession>A0AAV0DZL5</accession>
<gene>
    <name evidence="3" type="ORF">CEPIT_LOCUS20246</name>
</gene>
<dbReference type="GO" id="GO:0008270">
    <property type="term" value="F:zinc ion binding"/>
    <property type="evidence" value="ECO:0007669"/>
    <property type="project" value="UniProtKB-KW"/>
</dbReference>
<comment type="caution">
    <text evidence="3">The sequence shown here is derived from an EMBL/GenBank/DDBJ whole genome shotgun (WGS) entry which is preliminary data.</text>
</comment>
<dbReference type="Proteomes" id="UP001152523">
    <property type="component" value="Unassembled WGS sequence"/>
</dbReference>
<dbReference type="PANTHER" id="PTHR47662:SF2">
    <property type="entry name" value="RING-H2 FINGER PROTEIN ATL57-LIKE"/>
    <property type="match status" value="1"/>
</dbReference>
<dbReference type="SUPFAM" id="SSF57850">
    <property type="entry name" value="RING/U-box"/>
    <property type="match status" value="1"/>
</dbReference>
<feature type="domain" description="RING-type" evidence="2">
    <location>
        <begin position="88"/>
        <end position="135"/>
    </location>
</feature>
<dbReference type="InterPro" id="IPR013083">
    <property type="entry name" value="Znf_RING/FYVE/PHD"/>
</dbReference>
<protein>
    <recommendedName>
        <fullName evidence="2">RING-type domain-containing protein</fullName>
    </recommendedName>
</protein>
<dbReference type="InterPro" id="IPR001841">
    <property type="entry name" value="Znf_RING"/>
</dbReference>
<evidence type="ECO:0000256" key="1">
    <source>
        <dbReference type="PROSITE-ProRule" id="PRU00175"/>
    </source>
</evidence>
<sequence length="191" mass="22065">MRSVIRLYSTTHKLISTFFTVWLPRGLKIIFLTLIVVSTVGERVITTTDYKYKTMIKKRTSRFVYKSQNITTKDYFVSSSRGTTPLECAICITEFIDGEVGTKLESCGHKFHAICVGKWLQWHHKKWHVGCPLCRIPVVKESDVVIMNEHRQQFQRKARRIISEELEEELGLLLLSGLCYSNFCASSPLRS</sequence>
<dbReference type="Pfam" id="PF13639">
    <property type="entry name" value="zf-RING_2"/>
    <property type="match status" value="1"/>
</dbReference>
<proteinExistence type="predicted"/>
<evidence type="ECO:0000259" key="2">
    <source>
        <dbReference type="PROSITE" id="PS50089"/>
    </source>
</evidence>
<organism evidence="3 4">
    <name type="scientific">Cuscuta epithymum</name>
    <dbReference type="NCBI Taxonomy" id="186058"/>
    <lineage>
        <taxon>Eukaryota</taxon>
        <taxon>Viridiplantae</taxon>
        <taxon>Streptophyta</taxon>
        <taxon>Embryophyta</taxon>
        <taxon>Tracheophyta</taxon>
        <taxon>Spermatophyta</taxon>
        <taxon>Magnoliopsida</taxon>
        <taxon>eudicotyledons</taxon>
        <taxon>Gunneridae</taxon>
        <taxon>Pentapetalae</taxon>
        <taxon>asterids</taxon>
        <taxon>lamiids</taxon>
        <taxon>Solanales</taxon>
        <taxon>Convolvulaceae</taxon>
        <taxon>Cuscuteae</taxon>
        <taxon>Cuscuta</taxon>
        <taxon>Cuscuta subgen. Cuscuta</taxon>
    </lineage>
</organism>
<dbReference type="AlphaFoldDB" id="A0AAV0DZL5"/>
<dbReference type="PANTHER" id="PTHR47662">
    <property type="entry name" value="RING-TYPE DOMAIN-CONTAINING PROTEIN"/>
    <property type="match status" value="1"/>
</dbReference>
<reference evidence="3" key="1">
    <citation type="submission" date="2022-07" db="EMBL/GenBank/DDBJ databases">
        <authorList>
            <person name="Macas J."/>
            <person name="Novak P."/>
            <person name="Neumann P."/>
        </authorList>
    </citation>
    <scope>NUCLEOTIDE SEQUENCE</scope>
</reference>
<keyword evidence="1" id="KW-0862">Zinc</keyword>
<evidence type="ECO:0000313" key="4">
    <source>
        <dbReference type="Proteomes" id="UP001152523"/>
    </source>
</evidence>